<feature type="region of interest" description="Disordered" evidence="1">
    <location>
        <begin position="1224"/>
        <end position="1257"/>
    </location>
</feature>
<evidence type="ECO:0000256" key="1">
    <source>
        <dbReference type="SAM" id="MobiDB-lite"/>
    </source>
</evidence>
<dbReference type="Proteomes" id="UP000030754">
    <property type="component" value="Unassembled WGS sequence"/>
</dbReference>
<feature type="compositionally biased region" description="Polar residues" evidence="1">
    <location>
        <begin position="1509"/>
        <end position="1525"/>
    </location>
</feature>
<feature type="compositionally biased region" description="Polar residues" evidence="1">
    <location>
        <begin position="1574"/>
        <end position="1584"/>
    </location>
</feature>
<evidence type="ECO:0000259" key="2">
    <source>
        <dbReference type="PROSITE" id="PS50181"/>
    </source>
</evidence>
<accession>U6MK38</accession>
<reference evidence="3" key="1">
    <citation type="submission" date="2013-10" db="EMBL/GenBank/DDBJ databases">
        <title>Genomic analysis of the causative agents of coccidiosis in chickens.</title>
        <authorList>
            <person name="Reid A.J."/>
            <person name="Blake D."/>
            <person name="Billington K."/>
            <person name="Browne H."/>
            <person name="Dunn M."/>
            <person name="Hung S."/>
            <person name="Kawahara F."/>
            <person name="Miranda-Saavedra D."/>
            <person name="Mourier T."/>
            <person name="Nagra H."/>
            <person name="Otto T.D."/>
            <person name="Rawlings N."/>
            <person name="Sanchez A."/>
            <person name="Sanders M."/>
            <person name="Subramaniam C."/>
            <person name="Tay Y."/>
            <person name="Dear P."/>
            <person name="Doerig C."/>
            <person name="Gruber A."/>
            <person name="Parkinson J."/>
            <person name="Shirley M."/>
            <person name="Wan K.L."/>
            <person name="Berriman M."/>
            <person name="Tomley F."/>
            <person name="Pain A."/>
        </authorList>
    </citation>
    <scope>NUCLEOTIDE SEQUENCE [LARGE SCALE GENOMIC DNA]</scope>
    <source>
        <strain evidence="3">Houghton</strain>
    </source>
</reference>
<gene>
    <name evidence="3" type="ORF">ENH_00068600</name>
</gene>
<feature type="region of interest" description="Disordered" evidence="1">
    <location>
        <begin position="1641"/>
        <end position="1666"/>
    </location>
</feature>
<keyword evidence="4" id="KW-1185">Reference proteome</keyword>
<dbReference type="EMBL" id="HG722947">
    <property type="protein sequence ID" value="CDJ64386.1"/>
    <property type="molecule type" value="Genomic_DNA"/>
</dbReference>
<dbReference type="InterPro" id="IPR036047">
    <property type="entry name" value="F-box-like_dom_sf"/>
</dbReference>
<feature type="domain" description="F-box" evidence="2">
    <location>
        <begin position="50"/>
        <end position="109"/>
    </location>
</feature>
<feature type="compositionally biased region" description="Polar residues" evidence="1">
    <location>
        <begin position="1226"/>
        <end position="1240"/>
    </location>
</feature>
<feature type="region of interest" description="Disordered" evidence="1">
    <location>
        <begin position="290"/>
        <end position="327"/>
    </location>
</feature>
<dbReference type="SUPFAM" id="SSF81383">
    <property type="entry name" value="F-box domain"/>
    <property type="match status" value="1"/>
</dbReference>
<feature type="compositionally biased region" description="Basic and acidic residues" evidence="1">
    <location>
        <begin position="307"/>
        <end position="327"/>
    </location>
</feature>
<dbReference type="VEuPathDB" id="ToxoDB:ENH_00068600"/>
<feature type="region of interest" description="Disordered" evidence="1">
    <location>
        <begin position="428"/>
        <end position="452"/>
    </location>
</feature>
<proteinExistence type="predicted"/>
<sequence length="1689" mass="185923">MSGSGRSSGDCSENSRSGSPDACSATNNVVSPSSSISNYNRDNRSSCSARSPLSDVPDVLLASILRFLPQNERIKVGSLVCRRWLGLIRSRLCLSDTMIHVSPPVYRQLPSEAIRACIRTIAIHSRHAELVINSVDPMAMENGEFPDLLFLRSLFKELSEIRSISVSVGCPLTARMLGDAFAGVVQRSATTLVSLEIWEAELAEATLTALAATPPPWDTCDEQAKELGDALLTTAAALESTVGPHVTRRDHCATARQVMSRPQASGGMLLATAQVLRERMQRSTCRSSLNSFESEASGGGQQQQQQQRERQMRDFQESHCRTSEGHLSRQHEQSGGCVELSCTSDIWREWRKGTHKSELRCRIAEIENCCCCVSSAEIALRLWRKFEGIRLILPQLKNLVVGSWRLLQLLHCPNLEELNLTSNTATRYQDTPSRLQQERQRQQHQHQQLQQTLLHREQSDYSHLTLALEEWAGRMPGPGGARSAPAPSGHSESALQELLHFLLRSGYNIRLLQGSYTVGALNESLLHSVASAGNLLTSLSDQAPRAPHIKARLRHLLTATAPPVRAKRGQRHARRSFAPASLSTANIYDPSSVPQSTVFDPVMTQACGSLSPTATSSLVSGCIAATNASRLAAGTAAVQTAPAKASTAHEAVDNVLSAAAGLCAAVGTGCRHVRHLPNECCAVPCAWGSGGELLLVLLPRLRAVRTSDFMLLSCLLMPRLEELRLPETWGSVVSKPIPGFSLLWAFLCTYGRSLRVLDVKGTAPPLAAFLGAGTTTEPLPFRMLPYEAVATKALQRLLLVHRAHPLMDPASLFKADRCAGTFPECVSTSAAPTAAVSAGIADLAARTVSDIWRRRSTSVHQQRSQAPSGELSAQIRQNVDFADDLVDLEAHPFRGEEVPCVSHQLVTGQDLDQKDLTCRERDDGSAKLLFGLKFGQLKQLQCHSSFLPYLAEPLPQCGALQSLNTEGDSDSVVWFVALLKNIERLCVRDPCLNLSRRRSRSPPLALETEDEEVLSSRSRPQVTLQIRKYVGTALFFTPNLSCPNLLELQVQRGDDDFDSFLAGGGARNLQVLRYQGRLFGGTGASTPRTLMASQQLRIIRSTERSTQDAHKLLQALRLPLNFSPLESSPFACLRELHLWTLDAKVLVRLALATAAAVNPLLSLAWQRVLDSRKAERLQQLQRRKQLSMQRTQTQRNNEAARLLVRQRRLYEEYSARRRRLKRLSATMSGRQAQIHGTSGASESSQQHEHQETQRRLARELSGMRQELQQLQRRLESLASANFRSSAGSAARQEHLQLQRYHRFRENLQRLRRLRSRHQRLVALRRLLQISVTDALSYPLEPLSGASEFRRVDESEAARRKVRAQRGREADFGCSRNWCFWNCHRAVAALSQLLPQLRSCVVQQLRGNATSLRLLLRGLPRLELFAVEESPKSRLRQRLLQLAGNLGFTVRRGPLVIPALHSNLVNWGSSTISRQFRILSRAPAGRKAAAASVAAAEVLVRELLERYARNSSGQSEHTSQARTENATVSSTSSAPSRDTSSSIIGPFPAPCLALLGPVGADRAAARTPAADAPISGSNSEDQQVTALKKRTMPSTGGFSPQAEPGACLPGLSGSVCSNTGSNSGILVRSLRCRIYSNKCSRESRTSAVTEPAPKRRRRRRRAAETPTEVLHQDMQMLRGLAEELEEQLTS</sequence>
<protein>
    <recommendedName>
        <fullName evidence="2">F-box domain-containing protein</fullName>
    </recommendedName>
</protein>
<name>U6MK38_9EIME</name>
<evidence type="ECO:0000313" key="3">
    <source>
        <dbReference type="EMBL" id="CDJ64386.1"/>
    </source>
</evidence>
<dbReference type="OrthoDB" id="346483at2759"/>
<feature type="compositionally biased region" description="Low complexity" evidence="1">
    <location>
        <begin position="1526"/>
        <end position="1540"/>
    </location>
</feature>
<dbReference type="Gene3D" id="1.20.1280.50">
    <property type="match status" value="1"/>
</dbReference>
<feature type="region of interest" description="Disordered" evidence="1">
    <location>
        <begin position="1565"/>
        <end position="1600"/>
    </location>
</feature>
<feature type="compositionally biased region" description="Basic and acidic residues" evidence="1">
    <location>
        <begin position="1245"/>
        <end position="1257"/>
    </location>
</feature>
<evidence type="ECO:0000313" key="4">
    <source>
        <dbReference type="Proteomes" id="UP000030754"/>
    </source>
</evidence>
<dbReference type="GeneID" id="25476993"/>
<dbReference type="InterPro" id="IPR001810">
    <property type="entry name" value="F-box_dom"/>
</dbReference>
<feature type="region of interest" description="Disordered" evidence="1">
    <location>
        <begin position="1508"/>
        <end position="1540"/>
    </location>
</feature>
<feature type="compositionally biased region" description="Low complexity" evidence="1">
    <location>
        <begin position="27"/>
        <end position="40"/>
    </location>
</feature>
<dbReference type="PROSITE" id="PS50181">
    <property type="entry name" value="FBOX"/>
    <property type="match status" value="1"/>
</dbReference>
<feature type="region of interest" description="Disordered" evidence="1">
    <location>
        <begin position="1"/>
        <end position="51"/>
    </location>
</feature>
<reference evidence="3" key="2">
    <citation type="submission" date="2013-10" db="EMBL/GenBank/DDBJ databases">
        <authorList>
            <person name="Aslett M."/>
        </authorList>
    </citation>
    <scope>NUCLEOTIDE SEQUENCE [LARGE SCALE GENOMIC DNA]</scope>
    <source>
        <strain evidence="3">Houghton</strain>
    </source>
</reference>
<organism evidence="3 4">
    <name type="scientific">Eimeria necatrix</name>
    <dbReference type="NCBI Taxonomy" id="51315"/>
    <lineage>
        <taxon>Eukaryota</taxon>
        <taxon>Sar</taxon>
        <taxon>Alveolata</taxon>
        <taxon>Apicomplexa</taxon>
        <taxon>Conoidasida</taxon>
        <taxon>Coccidia</taxon>
        <taxon>Eucoccidiorida</taxon>
        <taxon>Eimeriorina</taxon>
        <taxon>Eimeriidae</taxon>
        <taxon>Eimeria</taxon>
    </lineage>
</organism>
<dbReference type="RefSeq" id="XP_013432853.1">
    <property type="nucleotide sequence ID" value="XM_013577399.1"/>
</dbReference>
<feature type="compositionally biased region" description="Polar residues" evidence="1">
    <location>
        <begin position="1"/>
        <end position="18"/>
    </location>
</feature>